<gene>
    <name evidence="2" type="ORF">NP589_01955</name>
</gene>
<feature type="transmembrane region" description="Helical" evidence="1">
    <location>
        <begin position="201"/>
        <end position="220"/>
    </location>
</feature>
<reference evidence="2 3" key="1">
    <citation type="submission" date="2022-07" db="EMBL/GenBank/DDBJ databases">
        <title>Methylomonas rivi sp. nov., Methylomonas rosea sp. nov., Methylomonas aureus sp. nov. and Methylomonas subterranea sp. nov., four novel methanotrophs isolated from a freshwater creek and the deep terrestrial subsurface.</title>
        <authorList>
            <person name="Abin C."/>
            <person name="Sankaranarayanan K."/>
            <person name="Garner C."/>
            <person name="Sindelar R."/>
            <person name="Kotary K."/>
            <person name="Garner R."/>
            <person name="Barclay S."/>
            <person name="Lawson P."/>
            <person name="Krumholz L."/>
        </authorList>
    </citation>
    <scope>NUCLEOTIDE SEQUENCE [LARGE SCALE GENOMIC DNA]</scope>
    <source>
        <strain evidence="2 3">WSC-7</strain>
    </source>
</reference>
<keyword evidence="1" id="KW-1133">Transmembrane helix</keyword>
<dbReference type="Proteomes" id="UP001524570">
    <property type="component" value="Unassembled WGS sequence"/>
</dbReference>
<organism evidence="2 3">
    <name type="scientific">Methylomonas rosea</name>
    <dbReference type="NCBI Taxonomy" id="2952227"/>
    <lineage>
        <taxon>Bacteria</taxon>
        <taxon>Pseudomonadati</taxon>
        <taxon>Pseudomonadota</taxon>
        <taxon>Gammaproteobacteria</taxon>
        <taxon>Methylococcales</taxon>
        <taxon>Methylococcaceae</taxon>
        <taxon>Methylomonas</taxon>
    </lineage>
</organism>
<name>A0ABT1TN14_9GAMM</name>
<dbReference type="RefSeq" id="WP_256605445.1">
    <property type="nucleotide sequence ID" value="NZ_JANIBL010000003.1"/>
</dbReference>
<keyword evidence="1" id="KW-0472">Membrane</keyword>
<feature type="transmembrane region" description="Helical" evidence="1">
    <location>
        <begin position="67"/>
        <end position="89"/>
    </location>
</feature>
<evidence type="ECO:0000256" key="1">
    <source>
        <dbReference type="SAM" id="Phobius"/>
    </source>
</evidence>
<feature type="transmembrane region" description="Helical" evidence="1">
    <location>
        <begin position="240"/>
        <end position="261"/>
    </location>
</feature>
<evidence type="ECO:0000313" key="3">
    <source>
        <dbReference type="Proteomes" id="UP001524570"/>
    </source>
</evidence>
<keyword evidence="3" id="KW-1185">Reference proteome</keyword>
<evidence type="ECO:0000313" key="2">
    <source>
        <dbReference type="EMBL" id="MCQ8116170.1"/>
    </source>
</evidence>
<dbReference type="EMBL" id="JANIBL010000003">
    <property type="protein sequence ID" value="MCQ8116170.1"/>
    <property type="molecule type" value="Genomic_DNA"/>
</dbReference>
<feature type="transmembrane region" description="Helical" evidence="1">
    <location>
        <begin position="12"/>
        <end position="40"/>
    </location>
</feature>
<keyword evidence="1" id="KW-0812">Transmembrane</keyword>
<accession>A0ABT1TN14</accession>
<proteinExistence type="predicted"/>
<feature type="transmembrane region" description="Helical" evidence="1">
    <location>
        <begin position="157"/>
        <end position="180"/>
    </location>
</feature>
<protein>
    <submittedName>
        <fullName evidence="2">Uncharacterized protein</fullName>
    </submittedName>
</protein>
<sequence length="331" mass="35380">MNTLDFSETRALRFALAPLLVYSMALAILEFGGLGFTAVAETLHPQLNTPAELSSATFNINHARVTWLSAVLLFGALAIAVMATSIIIMRSVLSAQGFMSFLLAGATLSVVGLAQLWASTVPDSNLGLIFRITHAGLHNSARFTETDLASITTLVTLVNVLAAIAPIFVMLAGCSLLTELSHSKTTDPRRFLRRRMTQLKTLTDLGSALLVAGALHMLVWLRWPIAFTADPAIQKALGEWALSVTLYCGTAYSLMIAAFYIPCSWALTIKAEGSLQQALPDWSESELADWLDKFGFSSAPIRQLPQIVATLAPMLAGPIGSAISSLGSKVG</sequence>
<feature type="transmembrane region" description="Helical" evidence="1">
    <location>
        <begin position="101"/>
        <end position="118"/>
    </location>
</feature>
<comment type="caution">
    <text evidence="2">The sequence shown here is derived from an EMBL/GenBank/DDBJ whole genome shotgun (WGS) entry which is preliminary data.</text>
</comment>